<reference evidence="3" key="1">
    <citation type="journal article" date="2019" name="Int. J. Syst. Evol. Microbiol.">
        <title>The Global Catalogue of Microorganisms (GCM) 10K type strain sequencing project: providing services to taxonomists for standard genome sequencing and annotation.</title>
        <authorList>
            <consortium name="The Broad Institute Genomics Platform"/>
            <consortium name="The Broad Institute Genome Sequencing Center for Infectious Disease"/>
            <person name="Wu L."/>
            <person name="Ma J."/>
        </authorList>
    </citation>
    <scope>NUCLEOTIDE SEQUENCE [LARGE SCALE GENOMIC DNA]</scope>
    <source>
        <strain evidence="3">CCUG 56401</strain>
    </source>
</reference>
<comment type="caution">
    <text evidence="2">The sequence shown here is derived from an EMBL/GenBank/DDBJ whole genome shotgun (WGS) entry which is preliminary data.</text>
</comment>
<dbReference type="SMART" id="SM00530">
    <property type="entry name" value="HTH_XRE"/>
    <property type="match status" value="1"/>
</dbReference>
<dbReference type="InterPro" id="IPR010982">
    <property type="entry name" value="Lambda_DNA-bd_dom_sf"/>
</dbReference>
<proteinExistence type="predicted"/>
<accession>A0ABW3FSK9</accession>
<feature type="domain" description="HTH cro/C1-type" evidence="1">
    <location>
        <begin position="18"/>
        <end position="72"/>
    </location>
</feature>
<dbReference type="SUPFAM" id="SSF47413">
    <property type="entry name" value="lambda repressor-like DNA-binding domains"/>
    <property type="match status" value="1"/>
</dbReference>
<dbReference type="InterPro" id="IPR043917">
    <property type="entry name" value="DUF5753"/>
</dbReference>
<keyword evidence="3" id="KW-1185">Reference proteome</keyword>
<organism evidence="2 3">
    <name type="scientific">Saccharopolyspora rosea</name>
    <dbReference type="NCBI Taxonomy" id="524884"/>
    <lineage>
        <taxon>Bacteria</taxon>
        <taxon>Bacillati</taxon>
        <taxon>Actinomycetota</taxon>
        <taxon>Actinomycetes</taxon>
        <taxon>Pseudonocardiales</taxon>
        <taxon>Pseudonocardiaceae</taxon>
        <taxon>Saccharopolyspora</taxon>
    </lineage>
</organism>
<sequence>MGGRTGVPVRVRRVSSELRELRLRSGLAAEEVARSLGMSMSKLSRMETGQRGLYPDDVAALLGLYRVPAERREELLALVRNGANRNWWQVQDGRLPAMWEDLIRFEKEAVAIHNYETMVVPGLLQTSEYAAAILEGNGRNLTPAEIDTLITARMSRQTILHATRAPAFEFLIEQNVLERIVGGAGLMYRQLRHLISSASHDNVALRVLPASLGAHPGLEGPFVLLEFASHEDLVYLENRASSAFVEETEYVAETKEALRRLCHTALSPQDSVDLITRTADNLT</sequence>
<gene>
    <name evidence="2" type="ORF">ACFQ16_17535</name>
</gene>
<dbReference type="Proteomes" id="UP001597018">
    <property type="component" value="Unassembled WGS sequence"/>
</dbReference>
<protein>
    <submittedName>
        <fullName evidence="2">Helix-turn-helix domain-containing protein</fullName>
    </submittedName>
</protein>
<dbReference type="Pfam" id="PF19054">
    <property type="entry name" value="DUF5753"/>
    <property type="match status" value="1"/>
</dbReference>
<dbReference type="InterPro" id="IPR001387">
    <property type="entry name" value="Cro/C1-type_HTH"/>
</dbReference>
<evidence type="ECO:0000259" key="1">
    <source>
        <dbReference type="PROSITE" id="PS50943"/>
    </source>
</evidence>
<dbReference type="CDD" id="cd00093">
    <property type="entry name" value="HTH_XRE"/>
    <property type="match status" value="1"/>
</dbReference>
<dbReference type="Pfam" id="PF13560">
    <property type="entry name" value="HTH_31"/>
    <property type="match status" value="1"/>
</dbReference>
<evidence type="ECO:0000313" key="2">
    <source>
        <dbReference type="EMBL" id="MFD0921549.1"/>
    </source>
</evidence>
<name>A0ABW3FSK9_9PSEU</name>
<evidence type="ECO:0000313" key="3">
    <source>
        <dbReference type="Proteomes" id="UP001597018"/>
    </source>
</evidence>
<dbReference type="RefSeq" id="WP_345601162.1">
    <property type="nucleotide sequence ID" value="NZ_BAABLT010000029.1"/>
</dbReference>
<dbReference type="Gene3D" id="1.10.260.40">
    <property type="entry name" value="lambda repressor-like DNA-binding domains"/>
    <property type="match status" value="1"/>
</dbReference>
<dbReference type="PROSITE" id="PS50943">
    <property type="entry name" value="HTH_CROC1"/>
    <property type="match status" value="1"/>
</dbReference>
<dbReference type="EMBL" id="JBHTIW010000013">
    <property type="protein sequence ID" value="MFD0921549.1"/>
    <property type="molecule type" value="Genomic_DNA"/>
</dbReference>